<evidence type="ECO:0000256" key="5">
    <source>
        <dbReference type="SAM" id="SignalP"/>
    </source>
</evidence>
<keyword evidence="1 4" id="KW-0349">Heme</keyword>
<organism evidence="7 8">
    <name type="scientific">Halarcobacter mediterraneus</name>
    <dbReference type="NCBI Taxonomy" id="2023153"/>
    <lineage>
        <taxon>Bacteria</taxon>
        <taxon>Pseudomonadati</taxon>
        <taxon>Campylobacterota</taxon>
        <taxon>Epsilonproteobacteria</taxon>
        <taxon>Campylobacterales</taxon>
        <taxon>Arcobacteraceae</taxon>
        <taxon>Halarcobacter</taxon>
    </lineage>
</organism>
<dbReference type="AlphaFoldDB" id="A0A4Q1AY24"/>
<keyword evidence="8" id="KW-1185">Reference proteome</keyword>
<dbReference type="OrthoDB" id="9793634at2"/>
<feature type="chain" id="PRO_5020459497" evidence="5">
    <location>
        <begin position="26"/>
        <end position="119"/>
    </location>
</feature>
<evidence type="ECO:0000256" key="1">
    <source>
        <dbReference type="ARBA" id="ARBA00022617"/>
    </source>
</evidence>
<dbReference type="GO" id="GO:0020037">
    <property type="term" value="F:heme binding"/>
    <property type="evidence" value="ECO:0007669"/>
    <property type="project" value="InterPro"/>
</dbReference>
<dbReference type="InterPro" id="IPR036909">
    <property type="entry name" value="Cyt_c-like_dom_sf"/>
</dbReference>
<evidence type="ECO:0000313" key="8">
    <source>
        <dbReference type="Proteomes" id="UP000289718"/>
    </source>
</evidence>
<evidence type="ECO:0000256" key="2">
    <source>
        <dbReference type="ARBA" id="ARBA00022723"/>
    </source>
</evidence>
<dbReference type="GO" id="GO:0009055">
    <property type="term" value="F:electron transfer activity"/>
    <property type="evidence" value="ECO:0007669"/>
    <property type="project" value="InterPro"/>
</dbReference>
<dbReference type="EMBL" id="NXIE01000001">
    <property type="protein sequence ID" value="RXK14253.1"/>
    <property type="molecule type" value="Genomic_DNA"/>
</dbReference>
<dbReference type="SUPFAM" id="SSF46626">
    <property type="entry name" value="Cytochrome c"/>
    <property type="match status" value="1"/>
</dbReference>
<gene>
    <name evidence="7" type="primary">soxX</name>
    <name evidence="7" type="ORF">CP965_02045</name>
</gene>
<keyword evidence="5" id="KW-0732">Signal</keyword>
<evidence type="ECO:0000259" key="6">
    <source>
        <dbReference type="PROSITE" id="PS51007"/>
    </source>
</evidence>
<dbReference type="Proteomes" id="UP000289718">
    <property type="component" value="Unassembled WGS sequence"/>
</dbReference>
<dbReference type="RefSeq" id="WP_129060364.1">
    <property type="nucleotide sequence ID" value="NZ_NXIE01000001.1"/>
</dbReference>
<feature type="domain" description="Cytochrome c" evidence="6">
    <location>
        <begin position="27"/>
        <end position="119"/>
    </location>
</feature>
<evidence type="ECO:0000313" key="7">
    <source>
        <dbReference type="EMBL" id="RXK14253.1"/>
    </source>
</evidence>
<name>A0A4Q1AY24_9BACT</name>
<proteinExistence type="predicted"/>
<sequence length="119" mass="12985">MKLIKNLLIASAISSLALTSSFANNEELVKQGEKIFNTKNLGNCLACHAVSGKNIDGPGSMGPKLTGLQYWPDELLFDTVYDIYSARNVQNTSMPAFGKTGWLSEEQIKAVVAYLKTIQ</sequence>
<dbReference type="Gene3D" id="1.10.760.10">
    <property type="entry name" value="Cytochrome c-like domain"/>
    <property type="match status" value="1"/>
</dbReference>
<dbReference type="GO" id="GO:0046872">
    <property type="term" value="F:metal ion binding"/>
    <property type="evidence" value="ECO:0007669"/>
    <property type="project" value="UniProtKB-KW"/>
</dbReference>
<reference evidence="7 8" key="1">
    <citation type="submission" date="2017-09" db="EMBL/GenBank/DDBJ databases">
        <title>Genomics of the genus Arcobacter.</title>
        <authorList>
            <person name="Perez-Cataluna A."/>
            <person name="Figueras M.J."/>
            <person name="Salas-Masso N."/>
        </authorList>
    </citation>
    <scope>NUCLEOTIDE SEQUENCE [LARGE SCALE GENOMIC DNA]</scope>
    <source>
        <strain evidence="7 8">F156-34</strain>
    </source>
</reference>
<evidence type="ECO:0000256" key="3">
    <source>
        <dbReference type="ARBA" id="ARBA00023004"/>
    </source>
</evidence>
<dbReference type="NCBIfam" id="TIGR04485">
    <property type="entry name" value="thiosulf_SoxX"/>
    <property type="match status" value="1"/>
</dbReference>
<dbReference type="InterPro" id="IPR030999">
    <property type="entry name" value="Thiosulf_SoxX"/>
</dbReference>
<accession>A0A4Q1AY24</accession>
<feature type="signal peptide" evidence="5">
    <location>
        <begin position="1"/>
        <end position="25"/>
    </location>
</feature>
<keyword evidence="2 4" id="KW-0479">Metal-binding</keyword>
<dbReference type="InterPro" id="IPR009056">
    <property type="entry name" value="Cyt_c-like_dom"/>
</dbReference>
<evidence type="ECO:0000256" key="4">
    <source>
        <dbReference type="PROSITE-ProRule" id="PRU00433"/>
    </source>
</evidence>
<keyword evidence="3 4" id="KW-0408">Iron</keyword>
<comment type="caution">
    <text evidence="7">The sequence shown here is derived from an EMBL/GenBank/DDBJ whole genome shotgun (WGS) entry which is preliminary data.</text>
</comment>
<dbReference type="Pfam" id="PF13442">
    <property type="entry name" value="Cytochrome_CBB3"/>
    <property type="match status" value="1"/>
</dbReference>
<protein>
    <submittedName>
        <fullName evidence="7">Sulfur oxidation c-type cytochrome SoxX</fullName>
    </submittedName>
</protein>
<dbReference type="PROSITE" id="PS51007">
    <property type="entry name" value="CYTC"/>
    <property type="match status" value="1"/>
</dbReference>